<feature type="non-terminal residue" evidence="1">
    <location>
        <position position="1"/>
    </location>
</feature>
<comment type="caution">
    <text evidence="1">The sequence shown here is derived from an EMBL/GenBank/DDBJ whole genome shotgun (WGS) entry which is preliminary data.</text>
</comment>
<dbReference type="Proteomes" id="UP000824469">
    <property type="component" value="Unassembled WGS sequence"/>
</dbReference>
<protein>
    <submittedName>
        <fullName evidence="1">Uncharacterized protein</fullName>
    </submittedName>
</protein>
<proteinExistence type="predicted"/>
<dbReference type="EMBL" id="JAHRHJ020000008">
    <property type="protein sequence ID" value="KAH9305688.1"/>
    <property type="molecule type" value="Genomic_DNA"/>
</dbReference>
<evidence type="ECO:0000313" key="2">
    <source>
        <dbReference type="Proteomes" id="UP000824469"/>
    </source>
</evidence>
<evidence type="ECO:0000313" key="1">
    <source>
        <dbReference type="EMBL" id="KAH9305688.1"/>
    </source>
</evidence>
<accession>A0AA38KEI7</accession>
<dbReference type="AlphaFoldDB" id="A0AA38KEI7"/>
<feature type="non-terminal residue" evidence="1">
    <location>
        <position position="50"/>
    </location>
</feature>
<name>A0AA38KEI7_TAXCH</name>
<gene>
    <name evidence="1" type="ORF">KI387_010092</name>
</gene>
<keyword evidence="2" id="KW-1185">Reference proteome</keyword>
<organism evidence="1 2">
    <name type="scientific">Taxus chinensis</name>
    <name type="common">Chinese yew</name>
    <name type="synonym">Taxus wallichiana var. chinensis</name>
    <dbReference type="NCBI Taxonomy" id="29808"/>
    <lineage>
        <taxon>Eukaryota</taxon>
        <taxon>Viridiplantae</taxon>
        <taxon>Streptophyta</taxon>
        <taxon>Embryophyta</taxon>
        <taxon>Tracheophyta</taxon>
        <taxon>Spermatophyta</taxon>
        <taxon>Pinopsida</taxon>
        <taxon>Pinidae</taxon>
        <taxon>Conifers II</taxon>
        <taxon>Cupressales</taxon>
        <taxon>Taxaceae</taxon>
        <taxon>Taxus</taxon>
    </lineage>
</organism>
<reference evidence="1 2" key="1">
    <citation type="journal article" date="2021" name="Nat. Plants">
        <title>The Taxus genome provides insights into paclitaxel biosynthesis.</title>
        <authorList>
            <person name="Xiong X."/>
            <person name="Gou J."/>
            <person name="Liao Q."/>
            <person name="Li Y."/>
            <person name="Zhou Q."/>
            <person name="Bi G."/>
            <person name="Li C."/>
            <person name="Du R."/>
            <person name="Wang X."/>
            <person name="Sun T."/>
            <person name="Guo L."/>
            <person name="Liang H."/>
            <person name="Lu P."/>
            <person name="Wu Y."/>
            <person name="Zhang Z."/>
            <person name="Ro D.K."/>
            <person name="Shang Y."/>
            <person name="Huang S."/>
            <person name="Yan J."/>
        </authorList>
    </citation>
    <scope>NUCLEOTIDE SEQUENCE [LARGE SCALE GENOMIC DNA]</scope>
    <source>
        <strain evidence="1">Ta-2019</strain>
    </source>
</reference>
<sequence>SFKGSSNEVGGEENVDVVSMTDVLGVGTGIGSMVEIMGKDGIDVDDGVYE</sequence>